<comment type="caution">
    <text evidence="3">The sequence shown here is derived from an EMBL/GenBank/DDBJ whole genome shotgun (WGS) entry which is preliminary data.</text>
</comment>
<reference evidence="3 4" key="1">
    <citation type="journal article" date="2015" name="Genome Biol. Evol.">
        <title>Comparative Genomics of a Bacterivorous Green Alga Reveals Evolutionary Causalities and Consequences of Phago-Mixotrophic Mode of Nutrition.</title>
        <authorList>
            <person name="Burns J.A."/>
            <person name="Paasch A."/>
            <person name="Narechania A."/>
            <person name="Kim E."/>
        </authorList>
    </citation>
    <scope>NUCLEOTIDE SEQUENCE [LARGE SCALE GENOMIC DNA]</scope>
    <source>
        <strain evidence="3 4">PLY_AMNH</strain>
    </source>
</reference>
<feature type="compositionally biased region" description="Polar residues" evidence="1">
    <location>
        <begin position="731"/>
        <end position="741"/>
    </location>
</feature>
<dbReference type="EMBL" id="LGRX02001440">
    <property type="protein sequence ID" value="KAK3286165.1"/>
    <property type="molecule type" value="Genomic_DNA"/>
</dbReference>
<organism evidence="3 4">
    <name type="scientific">Cymbomonas tetramitiformis</name>
    <dbReference type="NCBI Taxonomy" id="36881"/>
    <lineage>
        <taxon>Eukaryota</taxon>
        <taxon>Viridiplantae</taxon>
        <taxon>Chlorophyta</taxon>
        <taxon>Pyramimonadophyceae</taxon>
        <taxon>Pyramimonadales</taxon>
        <taxon>Pyramimonadaceae</taxon>
        <taxon>Cymbomonas</taxon>
    </lineage>
</organism>
<dbReference type="AlphaFoldDB" id="A0AAE0GXG5"/>
<feature type="compositionally biased region" description="Low complexity" evidence="1">
    <location>
        <begin position="26"/>
        <end position="37"/>
    </location>
</feature>
<accession>A0AAE0GXG5</accession>
<gene>
    <name evidence="3" type="ORF">CYMTET_6266</name>
</gene>
<feature type="domain" description="Mutator-like transposase" evidence="2">
    <location>
        <begin position="102"/>
        <end position="307"/>
    </location>
</feature>
<dbReference type="Pfam" id="PF20700">
    <property type="entry name" value="Mutator"/>
    <property type="match status" value="1"/>
</dbReference>
<keyword evidence="4" id="KW-1185">Reference proteome</keyword>
<proteinExistence type="predicted"/>
<feature type="region of interest" description="Disordered" evidence="1">
    <location>
        <begin position="438"/>
        <end position="461"/>
    </location>
</feature>
<feature type="region of interest" description="Disordered" evidence="1">
    <location>
        <begin position="487"/>
        <end position="518"/>
    </location>
</feature>
<dbReference type="InterPro" id="IPR049012">
    <property type="entry name" value="Mutator_transp_dom"/>
</dbReference>
<evidence type="ECO:0000256" key="1">
    <source>
        <dbReference type="SAM" id="MobiDB-lite"/>
    </source>
</evidence>
<evidence type="ECO:0000259" key="2">
    <source>
        <dbReference type="Pfam" id="PF20700"/>
    </source>
</evidence>
<feature type="compositionally biased region" description="Basic and acidic residues" evidence="1">
    <location>
        <begin position="707"/>
        <end position="717"/>
    </location>
</feature>
<name>A0AAE0GXG5_9CHLO</name>
<evidence type="ECO:0000313" key="3">
    <source>
        <dbReference type="EMBL" id="KAK3286165.1"/>
    </source>
</evidence>
<dbReference type="Proteomes" id="UP001190700">
    <property type="component" value="Unassembled WGS sequence"/>
</dbReference>
<feature type="region of interest" description="Disordered" evidence="1">
    <location>
        <begin position="678"/>
        <end position="747"/>
    </location>
</feature>
<protein>
    <recommendedName>
        <fullName evidence="2">Mutator-like transposase domain-containing protein</fullName>
    </recommendedName>
</protein>
<feature type="region of interest" description="Disordered" evidence="1">
    <location>
        <begin position="17"/>
        <end position="42"/>
    </location>
</feature>
<feature type="compositionally biased region" description="Polar residues" evidence="1">
    <location>
        <begin position="441"/>
        <end position="461"/>
    </location>
</feature>
<sequence>MPHSKRRKFYMDRCERMNSARQQQTAADGDSAAPAEATPLTQEATPTLIDGRPALSSPVRQINSDLDAAALEDAHIPQAAEVSYPAATSPHIVVKVSQAHGNLQKRVGKVVTEMAIESCEQALLQESLMAKERGDIENGIVQLSTTGDCAWPNRGSGRSYSSFCGMFVLAGAFTKKILSTCIFDKMCTTKSNLWMNMAGVLHPLNMIVGGELVGSTSIGAYTFCQPCDVTAARVAKFTADEDSNMINAINDPAGDVPRAIQPVEKLPDPNHLQKLLYKALDELRKEKRWTGSTLSKSVIEYFDKLYRKPDWKIYLPHGKFLVRDDPPGYYEAVRGMFMKFAHKETILKQLHDTGTNRNESINGMVVKGYLPGGKAQQNGQSGVYGWACCHTIVSKNEGHPYRQELCRRHSSPPRWCLAEEPVRRNTISVLRRLESKGVGSVENTPDAMQSGDNTTVPSAESLYDVNTNKRLRDAWELRVQIGMQAKKWLQRDDDDSDSDEGAGIVPTDDQPQIPGDAPLMERPPLEPPEYWMKQLPTTDWTQQEQVAWSSQEPIADWTPQEPASSSAWAQQHRRNSECQDANGNIQIDTTAVSAQQPDSVTLVQLKALERQTADLETQLASEVGTRLELEERVAMLEALTQEQGAQLEKLARQLSTRSASIDAVSLQTNPSPLEALSLQNSPSPVLSPISSPRAASGQRYGTWSGSSHEKHYYRPRPDPFGLAAEGLHQGTLRTSRVQVQQGRKLDE</sequence>
<feature type="compositionally biased region" description="Low complexity" evidence="1">
    <location>
        <begin position="681"/>
        <end position="692"/>
    </location>
</feature>
<evidence type="ECO:0000313" key="4">
    <source>
        <dbReference type="Proteomes" id="UP001190700"/>
    </source>
</evidence>